<evidence type="ECO:0000256" key="1">
    <source>
        <dbReference type="ARBA" id="ARBA00022723"/>
    </source>
</evidence>
<dbReference type="InterPro" id="IPR002125">
    <property type="entry name" value="CMP_dCMP_dom"/>
</dbReference>
<keyword evidence="1" id="KW-0479">Metal-binding</keyword>
<dbReference type="GO" id="GO:0008270">
    <property type="term" value="F:zinc ion binding"/>
    <property type="evidence" value="ECO:0007669"/>
    <property type="project" value="InterPro"/>
</dbReference>
<dbReference type="InterPro" id="IPR016193">
    <property type="entry name" value="Cytidine_deaminase-like"/>
</dbReference>
<reference evidence="4 5" key="1">
    <citation type="submission" date="2020-04" db="EMBL/GenBank/DDBJ databases">
        <title>Complete genome sequence of Spiroplasma platyhelix ATCC 51748, an insect isolate.</title>
        <authorList>
            <person name="Green E.A."/>
            <person name="Klassen J.L."/>
        </authorList>
    </citation>
    <scope>NUCLEOTIDE SEQUENCE [LARGE SCALE GENOMIC DNA]</scope>
    <source>
        <strain evidence="4 5">PALS-1</strain>
    </source>
</reference>
<name>A0A846UDJ0_9MOLU</name>
<evidence type="ECO:0000313" key="5">
    <source>
        <dbReference type="Proteomes" id="UP000584587"/>
    </source>
</evidence>
<dbReference type="CDD" id="cd01285">
    <property type="entry name" value="nucleoside_deaminase"/>
    <property type="match status" value="1"/>
</dbReference>
<dbReference type="Pfam" id="PF14437">
    <property type="entry name" value="MafB19-deam"/>
    <property type="match status" value="1"/>
</dbReference>
<dbReference type="PANTHER" id="PTHR11079:SF179">
    <property type="entry name" value="TRNA(ADENINE(34)) DEAMINASE, CHLOROPLASTIC"/>
    <property type="match status" value="1"/>
</dbReference>
<dbReference type="InterPro" id="IPR058535">
    <property type="entry name" value="MafB19-deam"/>
</dbReference>
<dbReference type="SUPFAM" id="SSF53927">
    <property type="entry name" value="Cytidine deaminase-like"/>
    <property type="match status" value="1"/>
</dbReference>
<evidence type="ECO:0000313" key="4">
    <source>
        <dbReference type="EMBL" id="NKE38568.1"/>
    </source>
</evidence>
<accession>A0A846UDJ0</accession>
<evidence type="ECO:0000259" key="3">
    <source>
        <dbReference type="PROSITE" id="PS51747"/>
    </source>
</evidence>
<organism evidence="4 5">
    <name type="scientific">Spiroplasma platyhelix PALS-1</name>
    <dbReference type="NCBI Taxonomy" id="1276218"/>
    <lineage>
        <taxon>Bacteria</taxon>
        <taxon>Bacillati</taxon>
        <taxon>Mycoplasmatota</taxon>
        <taxon>Mollicutes</taxon>
        <taxon>Entomoplasmatales</taxon>
        <taxon>Spiroplasmataceae</taxon>
        <taxon>Spiroplasma</taxon>
    </lineage>
</organism>
<sequence>MNNKKYLKVAVSLAKKAIKNNDIPVGAVVVDQNGRIIGRGYNRKEKDQNPFHHAEVIAIQQACKQRGSWRLEECIIYSTLEPCLMCLGTILQARISWIVFGLESEKFGSIKTLEKLKINENFNHSVGYTYEPIADSKEMLQAFFGQLRTQNGMI</sequence>
<keyword evidence="2" id="KW-0862">Zinc</keyword>
<dbReference type="GO" id="GO:0052717">
    <property type="term" value="F:tRNA-specific adenosine-34 deaminase activity"/>
    <property type="evidence" value="ECO:0007669"/>
    <property type="project" value="UniProtKB-EC"/>
</dbReference>
<evidence type="ECO:0000256" key="2">
    <source>
        <dbReference type="ARBA" id="ARBA00022833"/>
    </source>
</evidence>
<proteinExistence type="predicted"/>
<keyword evidence="5" id="KW-1185">Reference proteome</keyword>
<dbReference type="Gene3D" id="3.40.140.10">
    <property type="entry name" value="Cytidine Deaminase, domain 2"/>
    <property type="match status" value="1"/>
</dbReference>
<dbReference type="RefSeq" id="WP_168105048.1">
    <property type="nucleotide sequence ID" value="NZ_CP051215.1"/>
</dbReference>
<dbReference type="PROSITE" id="PS51747">
    <property type="entry name" value="CYT_DCMP_DEAMINASES_2"/>
    <property type="match status" value="1"/>
</dbReference>
<feature type="domain" description="CMP/dCMP-type deaminase" evidence="3">
    <location>
        <begin position="1"/>
        <end position="121"/>
    </location>
</feature>
<dbReference type="InterPro" id="IPR016192">
    <property type="entry name" value="APOBEC/CMP_deaminase_Zn-bd"/>
</dbReference>
<dbReference type="EMBL" id="JAAVVK010000002">
    <property type="protein sequence ID" value="NKE38568.1"/>
    <property type="molecule type" value="Genomic_DNA"/>
</dbReference>
<gene>
    <name evidence="4" type="ORF">HER12_02220</name>
</gene>
<comment type="caution">
    <text evidence="4">The sequence shown here is derived from an EMBL/GenBank/DDBJ whole genome shotgun (WGS) entry which is preliminary data.</text>
</comment>
<dbReference type="Proteomes" id="UP000584587">
    <property type="component" value="Unassembled WGS sequence"/>
</dbReference>
<dbReference type="AlphaFoldDB" id="A0A846UDJ0"/>
<dbReference type="PROSITE" id="PS00903">
    <property type="entry name" value="CYT_DCMP_DEAMINASES_1"/>
    <property type="match status" value="1"/>
</dbReference>
<dbReference type="GO" id="GO:0002100">
    <property type="term" value="P:tRNA wobble adenosine to inosine editing"/>
    <property type="evidence" value="ECO:0007669"/>
    <property type="project" value="InterPro"/>
</dbReference>
<dbReference type="PANTHER" id="PTHR11079">
    <property type="entry name" value="CYTOSINE DEAMINASE FAMILY MEMBER"/>
    <property type="match status" value="1"/>
</dbReference>
<protein>
    <submittedName>
        <fullName evidence="4">Nucleoside deaminase</fullName>
    </submittedName>
</protein>